<dbReference type="Pfam" id="PF25967">
    <property type="entry name" value="RND-MFP_C"/>
    <property type="match status" value="1"/>
</dbReference>
<evidence type="ECO:0000256" key="1">
    <source>
        <dbReference type="ARBA" id="ARBA00009477"/>
    </source>
</evidence>
<feature type="domain" description="Multidrug resistance protein MdtA-like C-terminal permuted SH3" evidence="3">
    <location>
        <begin position="280"/>
        <end position="335"/>
    </location>
</feature>
<proteinExistence type="inferred from homology"/>
<keyword evidence="5" id="KW-1185">Reference proteome</keyword>
<dbReference type="InterPro" id="IPR006143">
    <property type="entry name" value="RND_pump_MFP"/>
</dbReference>
<dbReference type="PANTHER" id="PTHR30469">
    <property type="entry name" value="MULTIDRUG RESISTANCE PROTEIN MDTA"/>
    <property type="match status" value="1"/>
</dbReference>
<keyword evidence="2" id="KW-0175">Coiled coil</keyword>
<comment type="caution">
    <text evidence="4">The sequence shown here is derived from an EMBL/GenBank/DDBJ whole genome shotgun (WGS) entry which is preliminary data.</text>
</comment>
<evidence type="ECO:0000313" key="4">
    <source>
        <dbReference type="EMBL" id="MFD2184626.1"/>
    </source>
</evidence>
<dbReference type="RefSeq" id="WP_378479766.1">
    <property type="nucleotide sequence ID" value="NZ_JBHUIW010000031.1"/>
</dbReference>
<reference evidence="5" key="1">
    <citation type="journal article" date="2019" name="Int. J. Syst. Evol. Microbiol.">
        <title>The Global Catalogue of Microorganisms (GCM) 10K type strain sequencing project: providing services to taxonomists for standard genome sequencing and annotation.</title>
        <authorList>
            <consortium name="The Broad Institute Genomics Platform"/>
            <consortium name="The Broad Institute Genome Sequencing Center for Infectious Disease"/>
            <person name="Wu L."/>
            <person name="Ma J."/>
        </authorList>
    </citation>
    <scope>NUCLEOTIDE SEQUENCE [LARGE SCALE GENOMIC DNA]</scope>
    <source>
        <strain evidence="5">CGMCC 1.6774</strain>
    </source>
</reference>
<dbReference type="SUPFAM" id="SSF111369">
    <property type="entry name" value="HlyD-like secretion proteins"/>
    <property type="match status" value="1"/>
</dbReference>
<organism evidence="4 5">
    <name type="scientific">Rhodoplanes azumiensis</name>
    <dbReference type="NCBI Taxonomy" id="1897628"/>
    <lineage>
        <taxon>Bacteria</taxon>
        <taxon>Pseudomonadati</taxon>
        <taxon>Pseudomonadota</taxon>
        <taxon>Alphaproteobacteria</taxon>
        <taxon>Hyphomicrobiales</taxon>
        <taxon>Nitrobacteraceae</taxon>
        <taxon>Rhodoplanes</taxon>
    </lineage>
</organism>
<dbReference type="InterPro" id="IPR058627">
    <property type="entry name" value="MdtA-like_C"/>
</dbReference>
<dbReference type="Gene3D" id="1.10.287.470">
    <property type="entry name" value="Helix hairpin bin"/>
    <property type="match status" value="1"/>
</dbReference>
<protein>
    <submittedName>
        <fullName evidence="4">Efflux RND transporter periplasmic adaptor subunit</fullName>
    </submittedName>
</protein>
<sequence length="351" mass="37413">MPLAGCLAIVLLGGCEQKEEKSAAPLPVRAQEVRLLKDDQAFTLTGVVSARIQSDLSFRISGQITERLVDIGAHVDAGDVLARLDSKVQEADVAGAAAAVQAAAAKLRQVASVFERQKALLAQGFTTRRDYDQAEQAHRSAQAMLESATAQLATARDQLAQTVLHAASPGIVTARHVEVGQVVQPSSPVFSLAQDGPRDAVVNVHETLLGAGPMDDIEIALISDPGIKARGEIREIAPAVNATGAVRVKIGIPETPAEMVLGAAVRVTAHPRQRDMVVLPWSVLASDDGRPAVWVVDRQSRAVALRRIEIEAYRNADIVVREGLRPGEIVVTSGAHLLRPRQQVAFAEDRP</sequence>
<name>A0ABW5ARS3_9BRAD</name>
<comment type="similarity">
    <text evidence="1">Belongs to the membrane fusion protein (MFP) (TC 8.A.1) family.</text>
</comment>
<evidence type="ECO:0000313" key="5">
    <source>
        <dbReference type="Proteomes" id="UP001597314"/>
    </source>
</evidence>
<accession>A0ABW5ARS3</accession>
<dbReference type="EMBL" id="JBHUIW010000031">
    <property type="protein sequence ID" value="MFD2184626.1"/>
    <property type="molecule type" value="Genomic_DNA"/>
</dbReference>
<dbReference type="NCBIfam" id="TIGR01730">
    <property type="entry name" value="RND_mfp"/>
    <property type="match status" value="1"/>
</dbReference>
<feature type="coiled-coil region" evidence="2">
    <location>
        <begin position="131"/>
        <end position="158"/>
    </location>
</feature>
<evidence type="ECO:0000256" key="2">
    <source>
        <dbReference type="SAM" id="Coils"/>
    </source>
</evidence>
<evidence type="ECO:0000259" key="3">
    <source>
        <dbReference type="Pfam" id="PF25967"/>
    </source>
</evidence>
<dbReference type="PANTHER" id="PTHR30469:SF38">
    <property type="entry name" value="HLYD FAMILY SECRETION PROTEIN"/>
    <property type="match status" value="1"/>
</dbReference>
<dbReference type="Gene3D" id="2.40.420.20">
    <property type="match status" value="1"/>
</dbReference>
<dbReference type="Gene3D" id="2.40.50.100">
    <property type="match status" value="1"/>
</dbReference>
<dbReference type="Gene3D" id="2.40.30.170">
    <property type="match status" value="1"/>
</dbReference>
<dbReference type="Proteomes" id="UP001597314">
    <property type="component" value="Unassembled WGS sequence"/>
</dbReference>
<gene>
    <name evidence="4" type="ORF">ACFSOX_20930</name>
</gene>